<keyword evidence="3 7" id="KW-0863">Zinc-finger</keyword>
<dbReference type="OrthoDB" id="40579at2759"/>
<dbReference type="GO" id="GO:0008270">
    <property type="term" value="F:zinc ion binding"/>
    <property type="evidence" value="ECO:0007669"/>
    <property type="project" value="UniProtKB-KW"/>
</dbReference>
<dbReference type="GO" id="GO:0005634">
    <property type="term" value="C:nucleus"/>
    <property type="evidence" value="ECO:0007669"/>
    <property type="project" value="TreeGrafter"/>
</dbReference>
<evidence type="ECO:0000256" key="4">
    <source>
        <dbReference type="ARBA" id="ARBA00022833"/>
    </source>
</evidence>
<dbReference type="PROSITE" id="PS50157">
    <property type="entry name" value="ZINC_FINGER_C2H2_2"/>
    <property type="match status" value="1"/>
</dbReference>
<sequence length="133" mass="14622">MPNPMPSLEEEVDSWKKKGKHSKRPRSEEEYLAHCLVMLANSGHDGPTPVPVAVEAPPALTYRCSVCDKAFPSYQALGGHKASHKKTTDSGDQSAERAKVAKIHQCFVCLKLFPTGEELGGHKRCHWDGRVAT</sequence>
<evidence type="ECO:0000259" key="9">
    <source>
        <dbReference type="PROSITE" id="PS50157"/>
    </source>
</evidence>
<gene>
    <name evidence="10" type="ORF">NYM_LOCUS7094</name>
</gene>
<accession>A0A5K0XWX9</accession>
<dbReference type="SUPFAM" id="SSF57667">
    <property type="entry name" value="beta-beta-alpha zinc fingers"/>
    <property type="match status" value="1"/>
</dbReference>
<dbReference type="SMART" id="SM00355">
    <property type="entry name" value="ZnF_C2H2"/>
    <property type="match status" value="2"/>
</dbReference>
<evidence type="ECO:0000256" key="1">
    <source>
        <dbReference type="ARBA" id="ARBA00022723"/>
    </source>
</evidence>
<dbReference type="GO" id="GO:0003700">
    <property type="term" value="F:DNA-binding transcription factor activity"/>
    <property type="evidence" value="ECO:0007669"/>
    <property type="project" value="InterPro"/>
</dbReference>
<keyword evidence="5" id="KW-0805">Transcription regulation</keyword>
<keyword evidence="6" id="KW-0804">Transcription</keyword>
<dbReference type="PANTHER" id="PTHR45988:SF1">
    <property type="entry name" value="ZINC FINGER PROTEIN AZF2"/>
    <property type="match status" value="1"/>
</dbReference>
<dbReference type="GO" id="GO:0000976">
    <property type="term" value="F:transcription cis-regulatory region binding"/>
    <property type="evidence" value="ECO:0007669"/>
    <property type="project" value="TreeGrafter"/>
</dbReference>
<reference evidence="10" key="1">
    <citation type="submission" date="2019-09" db="EMBL/GenBank/DDBJ databases">
        <authorList>
            <person name="Zhang L."/>
        </authorList>
    </citation>
    <scope>NUCLEOTIDE SEQUENCE</scope>
</reference>
<proteinExistence type="predicted"/>
<dbReference type="Gramene" id="NC11G0210400.1">
    <property type="protein sequence ID" value="NC11G0210400.1:cds"/>
    <property type="gene ID" value="NC11G0210400"/>
</dbReference>
<dbReference type="Pfam" id="PF13912">
    <property type="entry name" value="zf-C2H2_6"/>
    <property type="match status" value="2"/>
</dbReference>
<evidence type="ECO:0000313" key="10">
    <source>
        <dbReference type="EMBL" id="VVV70035.1"/>
    </source>
</evidence>
<dbReference type="PANTHER" id="PTHR45988">
    <property type="entry name" value="C2H2 TYPE ZINC FINGER TRANSCRIPTION FACTOR FAMILY-RELATED"/>
    <property type="match status" value="1"/>
</dbReference>
<evidence type="ECO:0000256" key="6">
    <source>
        <dbReference type="ARBA" id="ARBA00023163"/>
    </source>
</evidence>
<dbReference type="Gene3D" id="3.30.160.60">
    <property type="entry name" value="Classic Zinc Finger"/>
    <property type="match status" value="1"/>
</dbReference>
<feature type="domain" description="C2H2-type" evidence="9">
    <location>
        <begin position="62"/>
        <end position="89"/>
    </location>
</feature>
<dbReference type="AlphaFoldDB" id="A0A5K0XWX9"/>
<name>A0A5K0XWX9_9MAGN</name>
<dbReference type="OMA" id="MAHALMQ"/>
<keyword evidence="4" id="KW-0862">Zinc</keyword>
<dbReference type="InterPro" id="IPR036236">
    <property type="entry name" value="Znf_C2H2_sf"/>
</dbReference>
<evidence type="ECO:0000256" key="7">
    <source>
        <dbReference type="PROSITE-ProRule" id="PRU00042"/>
    </source>
</evidence>
<feature type="region of interest" description="Disordered" evidence="8">
    <location>
        <begin position="1"/>
        <end position="27"/>
    </location>
</feature>
<dbReference type="PROSITE" id="PS00028">
    <property type="entry name" value="ZINC_FINGER_C2H2_1"/>
    <property type="match status" value="2"/>
</dbReference>
<evidence type="ECO:0000256" key="2">
    <source>
        <dbReference type="ARBA" id="ARBA00022737"/>
    </source>
</evidence>
<organism evidence="10">
    <name type="scientific">Nymphaea colorata</name>
    <name type="common">pocket water lily</name>
    <dbReference type="NCBI Taxonomy" id="210225"/>
    <lineage>
        <taxon>Eukaryota</taxon>
        <taxon>Viridiplantae</taxon>
        <taxon>Streptophyta</taxon>
        <taxon>Embryophyta</taxon>
        <taxon>Tracheophyta</taxon>
        <taxon>Spermatophyta</taxon>
        <taxon>Magnoliopsida</taxon>
        <taxon>Nymphaeales</taxon>
        <taxon>Nymphaeaceae</taxon>
        <taxon>Nymphaea</taxon>
    </lineage>
</organism>
<evidence type="ECO:0000256" key="8">
    <source>
        <dbReference type="SAM" id="MobiDB-lite"/>
    </source>
</evidence>
<evidence type="ECO:0000256" key="5">
    <source>
        <dbReference type="ARBA" id="ARBA00023015"/>
    </source>
</evidence>
<keyword evidence="1" id="KW-0479">Metal-binding</keyword>
<protein>
    <recommendedName>
        <fullName evidence="9">C2H2-type domain-containing protein</fullName>
    </recommendedName>
</protein>
<dbReference type="InterPro" id="IPR013087">
    <property type="entry name" value="Znf_C2H2_type"/>
</dbReference>
<keyword evidence="2" id="KW-0677">Repeat</keyword>
<dbReference type="InterPro" id="IPR044653">
    <property type="entry name" value="AZF1/2/3-like"/>
</dbReference>
<dbReference type="EMBL" id="LR721776">
    <property type="protein sequence ID" value="VVV70035.1"/>
    <property type="molecule type" value="Genomic_DNA"/>
</dbReference>
<evidence type="ECO:0000256" key="3">
    <source>
        <dbReference type="ARBA" id="ARBA00022771"/>
    </source>
</evidence>